<keyword evidence="10" id="KW-1185">Reference proteome</keyword>
<name>A0A010YYL1_9ACTN</name>
<gene>
    <name evidence="9" type="ORF">CryarDRAFT_1356</name>
</gene>
<keyword evidence="5" id="KW-0378">Hydrolase</keyword>
<dbReference type="EC" id="3.1.4.46" evidence="2"/>
<evidence type="ECO:0000256" key="5">
    <source>
        <dbReference type="ARBA" id="ARBA00022801"/>
    </source>
</evidence>
<dbReference type="HOGENOM" id="CLU_030226_0_0_11"/>
<dbReference type="Gene3D" id="3.20.20.190">
    <property type="entry name" value="Phosphatidylinositol (PI) phosphodiesterase"/>
    <property type="match status" value="1"/>
</dbReference>
<dbReference type="Proteomes" id="UP000021053">
    <property type="component" value="Unassembled WGS sequence"/>
</dbReference>
<dbReference type="CDD" id="cd08602">
    <property type="entry name" value="GDPD_ScGlpQ1_like"/>
    <property type="match status" value="1"/>
</dbReference>
<dbReference type="PANTHER" id="PTHR43620:SF7">
    <property type="entry name" value="GLYCEROPHOSPHODIESTER PHOSPHODIESTERASE GDPD5-RELATED"/>
    <property type="match status" value="1"/>
</dbReference>
<protein>
    <recommendedName>
        <fullName evidence="2">glycerophosphodiester phosphodiesterase</fullName>
        <ecNumber evidence="2">3.1.4.46</ecNumber>
    </recommendedName>
</protein>
<dbReference type="GO" id="GO:0042597">
    <property type="term" value="C:periplasmic space"/>
    <property type="evidence" value="ECO:0007669"/>
    <property type="project" value="TreeGrafter"/>
</dbReference>
<proteinExistence type="inferred from homology"/>
<evidence type="ECO:0000313" key="10">
    <source>
        <dbReference type="Proteomes" id="UP000021053"/>
    </source>
</evidence>
<dbReference type="GO" id="GO:0008889">
    <property type="term" value="F:glycerophosphodiester phosphodiesterase activity"/>
    <property type="evidence" value="ECO:0007669"/>
    <property type="project" value="UniProtKB-EC"/>
</dbReference>
<evidence type="ECO:0000256" key="6">
    <source>
        <dbReference type="ARBA" id="ARBA00047512"/>
    </source>
</evidence>
<evidence type="ECO:0000256" key="2">
    <source>
        <dbReference type="ARBA" id="ARBA00012247"/>
    </source>
</evidence>
<dbReference type="PROSITE" id="PS51704">
    <property type="entry name" value="GP_PDE"/>
    <property type="match status" value="1"/>
</dbReference>
<dbReference type="PATRIC" id="fig|927661.3.peg.1332"/>
<dbReference type="OrthoDB" id="9758957at2"/>
<comment type="caution">
    <text evidence="9">The sequence shown here is derived from an EMBL/GenBank/DDBJ whole genome shotgun (WGS) entry which is preliminary data.</text>
</comment>
<comment type="similarity">
    <text evidence="1">Belongs to the glycerophosphoryl diester phosphodiesterase family.</text>
</comment>
<dbReference type="GO" id="GO:0006071">
    <property type="term" value="P:glycerol metabolic process"/>
    <property type="evidence" value="ECO:0007669"/>
    <property type="project" value="UniProtKB-KW"/>
</dbReference>
<evidence type="ECO:0000259" key="8">
    <source>
        <dbReference type="PROSITE" id="PS51704"/>
    </source>
</evidence>
<feature type="domain" description="GP-PDE" evidence="8">
    <location>
        <begin position="40"/>
        <end position="347"/>
    </location>
</feature>
<dbReference type="PANTHER" id="PTHR43620">
    <property type="entry name" value="GLYCEROPHOSPHORYL DIESTER PHOSPHODIESTERASE"/>
    <property type="match status" value="1"/>
</dbReference>
<evidence type="ECO:0000256" key="3">
    <source>
        <dbReference type="ARBA" id="ARBA00022729"/>
    </source>
</evidence>
<reference evidence="9 10" key="1">
    <citation type="submission" date="2013-07" db="EMBL/GenBank/DDBJ databases">
        <authorList>
            <consortium name="DOE Joint Genome Institute"/>
            <person name="Eisen J."/>
            <person name="Huntemann M."/>
            <person name="Han J."/>
            <person name="Chen A."/>
            <person name="Kyrpides N."/>
            <person name="Mavromatis K."/>
            <person name="Markowitz V."/>
            <person name="Palaniappan K."/>
            <person name="Ivanova N."/>
            <person name="Schaumberg A."/>
            <person name="Pati A."/>
            <person name="Liolios K."/>
            <person name="Nordberg H.P."/>
            <person name="Cantor M.N."/>
            <person name="Hua S.X."/>
            <person name="Woyke T."/>
        </authorList>
    </citation>
    <scope>NUCLEOTIDE SEQUENCE [LARGE SCALE GENOMIC DNA]</scope>
    <source>
        <strain evidence="9 10">DSM 44712</strain>
    </source>
</reference>
<dbReference type="InterPro" id="IPR030395">
    <property type="entry name" value="GP_PDE_dom"/>
</dbReference>
<keyword evidence="4" id="KW-0319">Glycerol metabolism</keyword>
<dbReference type="Pfam" id="PF03009">
    <property type="entry name" value="GDPD"/>
    <property type="match status" value="1"/>
</dbReference>
<feature type="chain" id="PRO_5038335440" description="glycerophosphodiester phosphodiesterase" evidence="7">
    <location>
        <begin position="23"/>
        <end position="354"/>
    </location>
</feature>
<evidence type="ECO:0000256" key="7">
    <source>
        <dbReference type="SAM" id="SignalP"/>
    </source>
</evidence>
<comment type="catalytic activity">
    <reaction evidence="6">
        <text>a sn-glycero-3-phosphodiester + H2O = an alcohol + sn-glycerol 3-phosphate + H(+)</text>
        <dbReference type="Rhea" id="RHEA:12969"/>
        <dbReference type="ChEBI" id="CHEBI:15377"/>
        <dbReference type="ChEBI" id="CHEBI:15378"/>
        <dbReference type="ChEBI" id="CHEBI:30879"/>
        <dbReference type="ChEBI" id="CHEBI:57597"/>
        <dbReference type="ChEBI" id="CHEBI:83408"/>
        <dbReference type="EC" id="3.1.4.46"/>
    </reaction>
</comment>
<accession>A0A010YYL1</accession>
<feature type="signal peptide" evidence="7">
    <location>
        <begin position="1"/>
        <end position="22"/>
    </location>
</feature>
<evidence type="ECO:0000256" key="4">
    <source>
        <dbReference type="ARBA" id="ARBA00022798"/>
    </source>
</evidence>
<evidence type="ECO:0000313" key="9">
    <source>
        <dbReference type="EMBL" id="EXG80288.1"/>
    </source>
</evidence>
<organism evidence="9 10">
    <name type="scientific">Cryptosporangium arvum DSM 44712</name>
    <dbReference type="NCBI Taxonomy" id="927661"/>
    <lineage>
        <taxon>Bacteria</taxon>
        <taxon>Bacillati</taxon>
        <taxon>Actinomycetota</taxon>
        <taxon>Actinomycetes</taxon>
        <taxon>Cryptosporangiales</taxon>
        <taxon>Cryptosporangiaceae</taxon>
        <taxon>Cryptosporangium</taxon>
    </lineage>
</organism>
<dbReference type="SUPFAM" id="SSF51695">
    <property type="entry name" value="PLC-like phosphodiesterases"/>
    <property type="match status" value="1"/>
</dbReference>
<dbReference type="AlphaFoldDB" id="A0A010YYL1"/>
<dbReference type="InterPro" id="IPR017946">
    <property type="entry name" value="PLC-like_Pdiesterase_TIM-brl"/>
</dbReference>
<keyword evidence="3 7" id="KW-0732">Signal</keyword>
<dbReference type="RefSeq" id="WP_035849107.1">
    <property type="nucleotide sequence ID" value="NZ_KK073874.1"/>
</dbReference>
<evidence type="ECO:0000256" key="1">
    <source>
        <dbReference type="ARBA" id="ARBA00007277"/>
    </source>
</evidence>
<dbReference type="EMBL" id="JFBT01000001">
    <property type="protein sequence ID" value="EXG80288.1"/>
    <property type="molecule type" value="Genomic_DNA"/>
</dbReference>
<dbReference type="GO" id="GO:0006629">
    <property type="term" value="P:lipid metabolic process"/>
    <property type="evidence" value="ECO:0007669"/>
    <property type="project" value="InterPro"/>
</dbReference>
<sequence length="354" mass="38104">MRISRPGACSALALTVAATVVAGFPAAAIAQPRHGTSSTPAVIAHRGASGYRPEHTLAAYELAIEQGADYVEPDLVITKDGVLVARHENEIGGTTDVSGHPEYAGRKTTKTIDGKAVTGWFTEDFTLRELKTLRAIERLPAVRPANTAYDGTFAVPTLQEIIDLVKRQHRTVGIYPETKHPTYFRSIGKPLEEPLVKILKRTHPRKVVIQSFETGNLRRLNRMIDVPLAQLVDATGGPFGEPRTYDDLVTPAGLRTVSTYADGIGLNTARVITASGTPTTIVADAHRRGLVVHVWTVRAENQFLPASFRDGTDPNAHGDVEGWIALLLAQRVDGFFTDLPDVGRAAVDVGAAAA</sequence>